<gene>
    <name evidence="2" type="ORF">Kpho02_11500</name>
</gene>
<evidence type="ECO:0000256" key="1">
    <source>
        <dbReference type="ARBA" id="ARBA00007120"/>
    </source>
</evidence>
<dbReference type="NCBIfam" id="TIGR00481">
    <property type="entry name" value="YbhB/YbcL family Raf kinase inhibitor-like protein"/>
    <property type="match status" value="1"/>
</dbReference>
<dbReference type="PANTHER" id="PTHR30289">
    <property type="entry name" value="UNCHARACTERIZED PROTEIN YBCL-RELATED"/>
    <property type="match status" value="1"/>
</dbReference>
<dbReference type="EMBL" id="BSSA01000002">
    <property type="protein sequence ID" value="GLW68851.1"/>
    <property type="molecule type" value="Genomic_DNA"/>
</dbReference>
<dbReference type="SUPFAM" id="SSF49777">
    <property type="entry name" value="PEBP-like"/>
    <property type="match status" value="1"/>
</dbReference>
<organism evidence="2 3">
    <name type="scientific">Kitasatospora phosalacinea</name>
    <dbReference type="NCBI Taxonomy" id="2065"/>
    <lineage>
        <taxon>Bacteria</taxon>
        <taxon>Bacillati</taxon>
        <taxon>Actinomycetota</taxon>
        <taxon>Actinomycetes</taxon>
        <taxon>Kitasatosporales</taxon>
        <taxon>Streptomycetaceae</taxon>
        <taxon>Kitasatospora</taxon>
    </lineage>
</organism>
<protein>
    <submittedName>
        <fullName evidence="2">UPF0098 protein</fullName>
    </submittedName>
</protein>
<proteinExistence type="inferred from homology"/>
<name>A0A9W6UYN9_9ACTN</name>
<dbReference type="Pfam" id="PF01161">
    <property type="entry name" value="PBP"/>
    <property type="match status" value="1"/>
</dbReference>
<accession>A0A9W6UYN9</accession>
<comment type="similarity">
    <text evidence="1">Belongs to the UPF0098 family.</text>
</comment>
<dbReference type="InterPro" id="IPR008914">
    <property type="entry name" value="PEBP"/>
</dbReference>
<dbReference type="PANTHER" id="PTHR30289:SF1">
    <property type="entry name" value="PEBP (PHOSPHATIDYLETHANOLAMINE-BINDING PROTEIN) FAMILY PROTEIN"/>
    <property type="match status" value="1"/>
</dbReference>
<sequence>MTGRIPLPYDFLPPVPAFQLRSADLVDGGTMPDAHVHAAGNTSPQLSWSGFPAGTRSFAVTCYDPDAPTAAGWWHWLVVNLPAEVTELAAGAGASDGELPGGAFHVRNDFPGHRYDGAAPPPGPAHRYVFVVHALDVPALEVGPDTPAAQVGFHLTAHALGRALLTVEYQSAP</sequence>
<dbReference type="InterPro" id="IPR005247">
    <property type="entry name" value="YbhB_YbcL/LppC-like"/>
</dbReference>
<reference evidence="2" key="1">
    <citation type="submission" date="2023-02" db="EMBL/GenBank/DDBJ databases">
        <title>Kitasatospora phosalacinea NBRC 14627.</title>
        <authorList>
            <person name="Ichikawa N."/>
            <person name="Sato H."/>
            <person name="Tonouchi N."/>
        </authorList>
    </citation>
    <scope>NUCLEOTIDE SEQUENCE</scope>
    <source>
        <strain evidence="2">NBRC 14627</strain>
    </source>
</reference>
<dbReference type="AlphaFoldDB" id="A0A9W6UYN9"/>
<dbReference type="Proteomes" id="UP001165041">
    <property type="component" value="Unassembled WGS sequence"/>
</dbReference>
<dbReference type="CDD" id="cd00865">
    <property type="entry name" value="PEBP_bact_arch"/>
    <property type="match status" value="1"/>
</dbReference>
<evidence type="ECO:0000313" key="2">
    <source>
        <dbReference type="EMBL" id="GLW68851.1"/>
    </source>
</evidence>
<comment type="caution">
    <text evidence="2">The sequence shown here is derived from an EMBL/GenBank/DDBJ whole genome shotgun (WGS) entry which is preliminary data.</text>
</comment>
<dbReference type="RefSeq" id="WP_285734221.1">
    <property type="nucleotide sequence ID" value="NZ_BSSA01000002.1"/>
</dbReference>
<dbReference type="InterPro" id="IPR036610">
    <property type="entry name" value="PEBP-like_sf"/>
</dbReference>
<dbReference type="Gene3D" id="3.90.280.10">
    <property type="entry name" value="PEBP-like"/>
    <property type="match status" value="1"/>
</dbReference>
<evidence type="ECO:0000313" key="3">
    <source>
        <dbReference type="Proteomes" id="UP001165041"/>
    </source>
</evidence>